<name>A0A1L4BVB7_9GAMM</name>
<dbReference type="AlphaFoldDB" id="A0A1L4BVB7"/>
<sequence length="177" mass="19334">MDNVGDYQFFGAAYSNVSGFQTANGGDVGAFDVNYGLAISDINFEAEALITDTGVGGINNSSSVSPKNIAGVPFFGSVRPSANLIYDGFLGSGGVVASWSTQLSYTATVFNKRLIPYVDYSQILQNTDNYSYQYGAGFRYNIFYGSWIGLDYTNINSSSTHFNERQNYISLDYTLYL</sequence>
<dbReference type="Proteomes" id="UP000184222">
    <property type="component" value="Chromosome"/>
</dbReference>
<organism evidence="1 2">
    <name type="scientific">Francisella uliginis</name>
    <dbReference type="NCBI Taxonomy" id="573570"/>
    <lineage>
        <taxon>Bacteria</taxon>
        <taxon>Pseudomonadati</taxon>
        <taxon>Pseudomonadota</taxon>
        <taxon>Gammaproteobacteria</taxon>
        <taxon>Thiotrichales</taxon>
        <taxon>Francisellaceae</taxon>
        <taxon>Francisella</taxon>
    </lineage>
</organism>
<gene>
    <name evidence="1" type="ORF">F7310_05350</name>
</gene>
<evidence type="ECO:0000313" key="2">
    <source>
        <dbReference type="Proteomes" id="UP000184222"/>
    </source>
</evidence>
<dbReference type="EMBL" id="CP016796">
    <property type="protein sequence ID" value="API87778.1"/>
    <property type="molecule type" value="Genomic_DNA"/>
</dbReference>
<dbReference type="KEGG" id="frx:F7310_05350"/>
<evidence type="ECO:0000313" key="1">
    <source>
        <dbReference type="EMBL" id="API87778.1"/>
    </source>
</evidence>
<dbReference type="STRING" id="573570.F7310_05350"/>
<keyword evidence="2" id="KW-1185">Reference proteome</keyword>
<reference evidence="1 2" key="1">
    <citation type="journal article" date="2016" name="Appl. Environ. Microbiol.">
        <title>Whole genome relationships among Francisella bacteria of diverse origin define new species and provide specific regions for detection.</title>
        <authorList>
            <person name="Challacombe J.F."/>
            <person name="Petersen J.M."/>
            <person name="Gallegos-Graves V."/>
            <person name="Hodge D."/>
            <person name="Pillai S."/>
            <person name="Kuske C.R."/>
        </authorList>
    </citation>
    <scope>NUCLEOTIDE SEQUENCE [LARGE SCALE GENOMIC DNA]</scope>
    <source>
        <strain evidence="2">TX07-7310</strain>
    </source>
</reference>
<proteinExistence type="predicted"/>
<dbReference type="OrthoDB" id="5603677at2"/>
<accession>A0A1L4BVB7</accession>
<protein>
    <submittedName>
        <fullName evidence="1">Uncharacterized protein</fullName>
    </submittedName>
</protein>